<organism evidence="1 2">
    <name type="scientific">Peptoclostridium litorale DSM 5388</name>
    <dbReference type="NCBI Taxonomy" id="1121324"/>
    <lineage>
        <taxon>Bacteria</taxon>
        <taxon>Bacillati</taxon>
        <taxon>Bacillota</taxon>
        <taxon>Clostridia</taxon>
        <taxon>Peptostreptococcales</taxon>
        <taxon>Peptoclostridiaceae</taxon>
        <taxon>Peptoclostridium</taxon>
    </lineage>
</organism>
<dbReference type="Gene3D" id="3.10.105.10">
    <property type="entry name" value="Dipeptide-binding Protein, Domain 3"/>
    <property type="match status" value="1"/>
</dbReference>
<dbReference type="AlphaFoldDB" id="A0A069RKQ5"/>
<keyword evidence="2" id="KW-1185">Reference proteome</keyword>
<comment type="caution">
    <text evidence="1">The sequence shown here is derived from an EMBL/GenBank/DDBJ whole genome shotgun (WGS) entry which is preliminary data.</text>
</comment>
<evidence type="ECO:0000313" key="2">
    <source>
        <dbReference type="Proteomes" id="UP000027946"/>
    </source>
</evidence>
<dbReference type="RefSeq" id="WP_052635879.1">
    <property type="nucleotide sequence ID" value="NZ_FSRH01000001.1"/>
</dbReference>
<dbReference type="STRING" id="1121324.CLIT_2c03160"/>
<name>A0A069RKQ5_PEPLI</name>
<dbReference type="Proteomes" id="UP000027946">
    <property type="component" value="Unassembled WGS sequence"/>
</dbReference>
<dbReference type="eggNOG" id="COG0747">
    <property type="taxonomic scope" value="Bacteria"/>
</dbReference>
<proteinExistence type="predicted"/>
<reference evidence="1 2" key="1">
    <citation type="submission" date="2014-03" db="EMBL/GenBank/DDBJ databases">
        <title>Genome sequence of Clostridium litorale W6, DSM 5388.</title>
        <authorList>
            <person name="Poehlein A."/>
            <person name="Jagirdar A."/>
            <person name="Khonsari B."/>
            <person name="Chibani C.M."/>
            <person name="Gutierrez Gutierrez D.A."/>
            <person name="Davydova E."/>
            <person name="Alghaithi H.S."/>
            <person name="Nair K.P."/>
            <person name="Dhamotharan K."/>
            <person name="Chandran L."/>
            <person name="G W."/>
            <person name="Daniel R."/>
        </authorList>
    </citation>
    <scope>NUCLEOTIDE SEQUENCE [LARGE SCALE GENOMIC DNA]</scope>
    <source>
        <strain evidence="1 2">W6</strain>
    </source>
</reference>
<accession>A0A069RKQ5</accession>
<evidence type="ECO:0000313" key="1">
    <source>
        <dbReference type="EMBL" id="KDR96710.1"/>
    </source>
</evidence>
<dbReference type="SUPFAM" id="SSF53850">
    <property type="entry name" value="Periplasmic binding protein-like II"/>
    <property type="match status" value="1"/>
</dbReference>
<sequence>MDEIFARMLGETDYQKRYEIVKEWYNEFWDTLPYIKTINYSRLHLANKSLQGYPDTIQPFFCNIWIEEQ</sequence>
<gene>
    <name evidence="1" type="ORF">CLIT_2c03160</name>
</gene>
<protein>
    <submittedName>
        <fullName evidence="1">Uncharacterized protein</fullName>
    </submittedName>
</protein>
<dbReference type="EMBL" id="JJMM01000002">
    <property type="protein sequence ID" value="KDR96710.1"/>
    <property type="molecule type" value="Genomic_DNA"/>
</dbReference>